<feature type="binding site" evidence="11">
    <location>
        <position position="91"/>
    </location>
    <ligand>
        <name>ATP</name>
        <dbReference type="ChEBI" id="CHEBI:30616"/>
    </ligand>
</feature>
<feature type="cross-link" description="Glycyl lysine isopeptide (Lys-Gly) (interchain with G-Cter in SUMO2)" evidence="10">
    <location>
        <position position="138"/>
    </location>
</feature>
<evidence type="ECO:0000256" key="8">
    <source>
        <dbReference type="PIRSR" id="PIRSR630616-1"/>
    </source>
</evidence>
<reference evidence="14 15" key="2">
    <citation type="submission" date="2018-11" db="EMBL/GenBank/DDBJ databases">
        <authorList>
            <consortium name="Pathogen Informatics"/>
        </authorList>
    </citation>
    <scope>NUCLEOTIDE SEQUENCE [LARGE SCALE GENOMIC DNA]</scope>
    <source>
        <strain evidence="14 15">MHpl1</strain>
    </source>
</reference>
<evidence type="ECO:0000256" key="12">
    <source>
        <dbReference type="RuleBase" id="RU000304"/>
    </source>
</evidence>
<dbReference type="InterPro" id="IPR000719">
    <property type="entry name" value="Prot_kinase_dom"/>
</dbReference>
<dbReference type="PROSITE" id="PS00108">
    <property type="entry name" value="PROTEIN_KINASE_ST"/>
    <property type="match status" value="1"/>
</dbReference>
<accession>A0A0N4WRQ5</accession>
<evidence type="ECO:0000256" key="6">
    <source>
        <dbReference type="ARBA" id="ARBA00047899"/>
    </source>
</evidence>
<dbReference type="InterPro" id="IPR011009">
    <property type="entry name" value="Kinase-like_dom_sf"/>
</dbReference>
<evidence type="ECO:0000256" key="11">
    <source>
        <dbReference type="PROSITE-ProRule" id="PRU10141"/>
    </source>
</evidence>
<proteinExistence type="inferred from homology"/>
<dbReference type="AlphaFoldDB" id="A0A0N4WRQ5"/>
<name>A0A0N4WRQ5_HAEPC</name>
<keyword evidence="2" id="KW-0808">Transferase</keyword>
<keyword evidence="4" id="KW-0418">Kinase</keyword>
<evidence type="ECO:0000256" key="5">
    <source>
        <dbReference type="ARBA" id="ARBA00022840"/>
    </source>
</evidence>
<dbReference type="PROSITE" id="PS50011">
    <property type="entry name" value="PROTEIN_KINASE_DOM"/>
    <property type="match status" value="1"/>
</dbReference>
<dbReference type="PROSITE" id="PS00107">
    <property type="entry name" value="PROTEIN_KINASE_ATP"/>
    <property type="match status" value="1"/>
</dbReference>
<evidence type="ECO:0000256" key="10">
    <source>
        <dbReference type="PIRSR" id="PIRSR630616-3"/>
    </source>
</evidence>
<dbReference type="OrthoDB" id="1738954at2759"/>
<evidence type="ECO:0000256" key="1">
    <source>
        <dbReference type="ARBA" id="ARBA00022527"/>
    </source>
</evidence>
<evidence type="ECO:0000256" key="7">
    <source>
        <dbReference type="ARBA" id="ARBA00048679"/>
    </source>
</evidence>
<keyword evidence="5 9" id="KW-0067">ATP-binding</keyword>
<sequence length="149" mass="17434">MKWGFNGVASLRVSLDRNNNHVRLDRQQRIIHNTSKHQNEGFFGTSENIREVESRSCLERYYEIGNVIGQGNFSRVFFAQRRKDEKLCALKMCCHPNICRLVDAYKTSTKYLLVFEYAQTASALAYLHNRKIVHRDIKPENLLLVSKKQ</sequence>
<keyword evidence="1 12" id="KW-0723">Serine/threonine-protein kinase</keyword>
<feature type="active site" description="Proton acceptor" evidence="8">
    <location>
        <position position="136"/>
    </location>
</feature>
<evidence type="ECO:0000313" key="14">
    <source>
        <dbReference type="EMBL" id="VDO52092.1"/>
    </source>
</evidence>
<dbReference type="GO" id="GO:0005524">
    <property type="term" value="F:ATP binding"/>
    <property type="evidence" value="ECO:0007669"/>
    <property type="project" value="UniProtKB-UniRule"/>
</dbReference>
<dbReference type="Gene3D" id="1.10.510.10">
    <property type="entry name" value="Transferase(Phosphotransferase) domain 1"/>
    <property type="match status" value="1"/>
</dbReference>
<protein>
    <submittedName>
        <fullName evidence="16">Protein kinase domain-containing protein</fullName>
    </submittedName>
</protein>
<evidence type="ECO:0000256" key="9">
    <source>
        <dbReference type="PIRSR" id="PIRSR630616-2"/>
    </source>
</evidence>
<dbReference type="PANTHER" id="PTHR24350">
    <property type="entry name" value="SERINE/THREONINE-PROTEIN KINASE IAL-RELATED"/>
    <property type="match status" value="1"/>
</dbReference>
<evidence type="ECO:0000256" key="2">
    <source>
        <dbReference type="ARBA" id="ARBA00022679"/>
    </source>
</evidence>
<organism evidence="16">
    <name type="scientific">Haemonchus placei</name>
    <name type="common">Barber's pole worm</name>
    <dbReference type="NCBI Taxonomy" id="6290"/>
    <lineage>
        <taxon>Eukaryota</taxon>
        <taxon>Metazoa</taxon>
        <taxon>Ecdysozoa</taxon>
        <taxon>Nematoda</taxon>
        <taxon>Chromadorea</taxon>
        <taxon>Rhabditida</taxon>
        <taxon>Rhabditina</taxon>
        <taxon>Rhabditomorpha</taxon>
        <taxon>Strongyloidea</taxon>
        <taxon>Trichostrongylidae</taxon>
        <taxon>Haemonchus</taxon>
    </lineage>
</organism>
<evidence type="ECO:0000259" key="13">
    <source>
        <dbReference type="PROSITE" id="PS50011"/>
    </source>
</evidence>
<keyword evidence="15" id="KW-1185">Reference proteome</keyword>
<comment type="catalytic activity">
    <reaction evidence="7">
        <text>L-seryl-[protein] + ATP = O-phospho-L-seryl-[protein] + ADP + H(+)</text>
        <dbReference type="Rhea" id="RHEA:17989"/>
        <dbReference type="Rhea" id="RHEA-COMP:9863"/>
        <dbReference type="Rhea" id="RHEA-COMP:11604"/>
        <dbReference type="ChEBI" id="CHEBI:15378"/>
        <dbReference type="ChEBI" id="CHEBI:29999"/>
        <dbReference type="ChEBI" id="CHEBI:30616"/>
        <dbReference type="ChEBI" id="CHEBI:83421"/>
        <dbReference type="ChEBI" id="CHEBI:456216"/>
        <dbReference type="EC" id="2.7.11.1"/>
    </reaction>
</comment>
<dbReference type="Proteomes" id="UP000268014">
    <property type="component" value="Unassembled WGS sequence"/>
</dbReference>
<keyword evidence="3 9" id="KW-0547">Nucleotide-binding</keyword>
<dbReference type="WBParaSite" id="HPLM_0001418201-mRNA-1">
    <property type="protein sequence ID" value="HPLM_0001418201-mRNA-1"/>
    <property type="gene ID" value="HPLM_0001418201"/>
</dbReference>
<evidence type="ECO:0000313" key="16">
    <source>
        <dbReference type="WBParaSite" id="HPLM_0001418201-mRNA-1"/>
    </source>
</evidence>
<feature type="domain" description="Protein kinase" evidence="13">
    <location>
        <begin position="1"/>
        <end position="149"/>
    </location>
</feature>
<comment type="similarity">
    <text evidence="12">Belongs to the protein kinase superfamily.</text>
</comment>
<dbReference type="Pfam" id="PF00069">
    <property type="entry name" value="Pkinase"/>
    <property type="match status" value="1"/>
</dbReference>
<comment type="catalytic activity">
    <reaction evidence="6">
        <text>L-threonyl-[protein] + ATP = O-phospho-L-threonyl-[protein] + ADP + H(+)</text>
        <dbReference type="Rhea" id="RHEA:46608"/>
        <dbReference type="Rhea" id="RHEA-COMP:11060"/>
        <dbReference type="Rhea" id="RHEA-COMP:11605"/>
        <dbReference type="ChEBI" id="CHEBI:15378"/>
        <dbReference type="ChEBI" id="CHEBI:30013"/>
        <dbReference type="ChEBI" id="CHEBI:30616"/>
        <dbReference type="ChEBI" id="CHEBI:61977"/>
        <dbReference type="ChEBI" id="CHEBI:456216"/>
        <dbReference type="EC" id="2.7.11.1"/>
    </reaction>
</comment>
<dbReference type="STRING" id="6290.A0A0N4WRQ5"/>
<dbReference type="SMART" id="SM00220">
    <property type="entry name" value="S_TKc"/>
    <property type="match status" value="1"/>
</dbReference>
<dbReference type="Gene3D" id="3.30.200.20">
    <property type="entry name" value="Phosphorylase Kinase, domain 1"/>
    <property type="match status" value="2"/>
</dbReference>
<dbReference type="InterPro" id="IPR030616">
    <property type="entry name" value="Aur-like"/>
</dbReference>
<evidence type="ECO:0000256" key="3">
    <source>
        <dbReference type="ARBA" id="ARBA00022741"/>
    </source>
</evidence>
<dbReference type="GO" id="GO:0004674">
    <property type="term" value="F:protein serine/threonine kinase activity"/>
    <property type="evidence" value="ECO:0007669"/>
    <property type="project" value="UniProtKB-KW"/>
</dbReference>
<gene>
    <name evidence="14" type="ORF">HPLM_LOCUS14174</name>
</gene>
<dbReference type="EMBL" id="UZAF01018471">
    <property type="protein sequence ID" value="VDO52092.1"/>
    <property type="molecule type" value="Genomic_DNA"/>
</dbReference>
<reference evidence="16" key="1">
    <citation type="submission" date="2017-02" db="UniProtKB">
        <authorList>
            <consortium name="WormBaseParasite"/>
        </authorList>
    </citation>
    <scope>IDENTIFICATION</scope>
</reference>
<dbReference type="SUPFAM" id="SSF56112">
    <property type="entry name" value="Protein kinase-like (PK-like)"/>
    <property type="match status" value="1"/>
</dbReference>
<evidence type="ECO:0000256" key="4">
    <source>
        <dbReference type="ARBA" id="ARBA00022777"/>
    </source>
</evidence>
<dbReference type="InterPro" id="IPR017441">
    <property type="entry name" value="Protein_kinase_ATP_BS"/>
</dbReference>
<evidence type="ECO:0000313" key="15">
    <source>
        <dbReference type="Proteomes" id="UP000268014"/>
    </source>
</evidence>
<dbReference type="InterPro" id="IPR008271">
    <property type="entry name" value="Ser/Thr_kinase_AS"/>
</dbReference>
<feature type="binding site" evidence="9">
    <location>
        <begin position="140"/>
        <end position="141"/>
    </location>
    <ligand>
        <name>ATP</name>
        <dbReference type="ChEBI" id="CHEBI:30616"/>
    </ligand>
</feature>